<dbReference type="InterPro" id="IPR017925">
    <property type="entry name" value="DHFR_CS"/>
</dbReference>
<reference evidence="10" key="2">
    <citation type="submission" date="2013-12" db="EMBL/GenBank/DDBJ databases">
        <title>Evolution of pathogenesis and genome organization in the Tremellales.</title>
        <authorList>
            <person name="Cuomo C."/>
            <person name="Litvintseva A."/>
            <person name="Heitman J."/>
            <person name="Chen Y."/>
            <person name="Sun S."/>
            <person name="Springer D."/>
            <person name="Dromer F."/>
            <person name="Young S."/>
            <person name="Zeng Q."/>
            <person name="Chapman S."/>
            <person name="Gujja S."/>
            <person name="Saif S."/>
            <person name="Birren B."/>
        </authorList>
    </citation>
    <scope>NUCLEOTIDE SEQUENCE [LARGE SCALE GENOMIC DNA]</scope>
    <source>
        <strain evidence="10">BCC8398</strain>
    </source>
</reference>
<dbReference type="PROSITE" id="PS00075">
    <property type="entry name" value="DHFR_1"/>
    <property type="match status" value="1"/>
</dbReference>
<dbReference type="PRINTS" id="PR00070">
    <property type="entry name" value="DHFR"/>
</dbReference>
<dbReference type="AlphaFoldDB" id="A0A1B9GI68"/>
<dbReference type="GO" id="GO:0050661">
    <property type="term" value="F:NADP binding"/>
    <property type="evidence" value="ECO:0007669"/>
    <property type="project" value="InterPro"/>
</dbReference>
<dbReference type="GO" id="GO:0005739">
    <property type="term" value="C:mitochondrion"/>
    <property type="evidence" value="ECO:0007669"/>
    <property type="project" value="TreeGrafter"/>
</dbReference>
<dbReference type="UniPathway" id="UPA00077">
    <property type="reaction ID" value="UER00158"/>
</dbReference>
<keyword evidence="6" id="KW-0560">Oxidoreductase</keyword>
<dbReference type="OrthoDB" id="414698at2759"/>
<evidence type="ECO:0000256" key="7">
    <source>
        <dbReference type="RuleBase" id="RU004474"/>
    </source>
</evidence>
<dbReference type="GO" id="GO:0006730">
    <property type="term" value="P:one-carbon metabolic process"/>
    <property type="evidence" value="ECO:0007669"/>
    <property type="project" value="UniProtKB-KW"/>
</dbReference>
<gene>
    <name evidence="9" type="ORF">I316_07581</name>
</gene>
<dbReference type="PANTHER" id="PTHR48069">
    <property type="entry name" value="DIHYDROFOLATE REDUCTASE"/>
    <property type="match status" value="1"/>
</dbReference>
<protein>
    <recommendedName>
        <fullName evidence="3">Dihydrofolate reductase</fullName>
        <ecNumber evidence="2">1.5.1.3</ecNumber>
    </recommendedName>
</protein>
<dbReference type="Pfam" id="PF00186">
    <property type="entry name" value="DHFR_1"/>
    <property type="match status" value="1"/>
</dbReference>
<sequence length="238" mass="25883">MSSAQAPAQATTRRSITAIVAATTANGIGINGGLPWRLPGEMKYFARVTTGDSPSEEISAQNALIMGRRTWDSIPAKFRPLKGRRNVVVSRQGVDVTGAPNTHTATSLPAAISSIPATAPRVFIIGGSQLYTASFARTPASSSETSSSTSTSSSESRPLIDRVLLTRVLSEFECDSYLDDFTSHTYSSGPSDSNNDNQKAVWRKASIEELRAWLGWDVQEENEEKGIKYQYEMWVLND</sequence>
<dbReference type="STRING" id="1296120.A0A1B9GI68"/>
<evidence type="ECO:0000256" key="2">
    <source>
        <dbReference type="ARBA" id="ARBA00012856"/>
    </source>
</evidence>
<feature type="domain" description="DHFR" evidence="8">
    <location>
        <begin position="15"/>
        <end position="236"/>
    </location>
</feature>
<comment type="similarity">
    <text evidence="7">Belongs to the dihydrofolate reductase family.</text>
</comment>
<evidence type="ECO:0000256" key="6">
    <source>
        <dbReference type="ARBA" id="ARBA00023002"/>
    </source>
</evidence>
<evidence type="ECO:0000256" key="1">
    <source>
        <dbReference type="ARBA" id="ARBA00004903"/>
    </source>
</evidence>
<dbReference type="InterPro" id="IPR024072">
    <property type="entry name" value="DHFR-like_dom_sf"/>
</dbReference>
<keyword evidence="4" id="KW-0554">One-carbon metabolism</keyword>
<name>A0A1B9GI68_9TREE</name>
<dbReference type="PANTHER" id="PTHR48069:SF3">
    <property type="entry name" value="DIHYDROFOLATE REDUCTASE"/>
    <property type="match status" value="1"/>
</dbReference>
<evidence type="ECO:0000256" key="5">
    <source>
        <dbReference type="ARBA" id="ARBA00022857"/>
    </source>
</evidence>
<dbReference type="GO" id="GO:0046655">
    <property type="term" value="P:folic acid metabolic process"/>
    <property type="evidence" value="ECO:0007669"/>
    <property type="project" value="TreeGrafter"/>
</dbReference>
<evidence type="ECO:0000256" key="4">
    <source>
        <dbReference type="ARBA" id="ARBA00022563"/>
    </source>
</evidence>
<evidence type="ECO:0000313" key="9">
    <source>
        <dbReference type="EMBL" id="OCF30774.1"/>
    </source>
</evidence>
<proteinExistence type="inferred from homology"/>
<reference evidence="9 10" key="1">
    <citation type="submission" date="2013-07" db="EMBL/GenBank/DDBJ databases">
        <title>The Genome Sequence of Cryptococcus heveanensis BCC8398.</title>
        <authorList>
            <consortium name="The Broad Institute Genome Sequencing Platform"/>
            <person name="Cuomo C."/>
            <person name="Litvintseva A."/>
            <person name="Chen Y."/>
            <person name="Heitman J."/>
            <person name="Sun S."/>
            <person name="Springer D."/>
            <person name="Dromer F."/>
            <person name="Young S.K."/>
            <person name="Zeng Q."/>
            <person name="Gargeya S."/>
            <person name="Fitzgerald M."/>
            <person name="Abouelleil A."/>
            <person name="Alvarado L."/>
            <person name="Berlin A.M."/>
            <person name="Chapman S.B."/>
            <person name="Dewar J."/>
            <person name="Goldberg J."/>
            <person name="Griggs A."/>
            <person name="Gujja S."/>
            <person name="Hansen M."/>
            <person name="Howarth C."/>
            <person name="Imamovic A."/>
            <person name="Larimer J."/>
            <person name="McCowan C."/>
            <person name="Murphy C."/>
            <person name="Pearson M."/>
            <person name="Priest M."/>
            <person name="Roberts A."/>
            <person name="Saif S."/>
            <person name="Shea T."/>
            <person name="Sykes S."/>
            <person name="Wortman J."/>
            <person name="Nusbaum C."/>
            <person name="Birren B."/>
        </authorList>
    </citation>
    <scope>NUCLEOTIDE SEQUENCE [LARGE SCALE GENOMIC DNA]</scope>
    <source>
        <strain evidence="9 10">BCC8398</strain>
    </source>
</reference>
<organism evidence="9 10">
    <name type="scientific">Kwoniella heveanensis BCC8398</name>
    <dbReference type="NCBI Taxonomy" id="1296120"/>
    <lineage>
        <taxon>Eukaryota</taxon>
        <taxon>Fungi</taxon>
        <taxon>Dikarya</taxon>
        <taxon>Basidiomycota</taxon>
        <taxon>Agaricomycotina</taxon>
        <taxon>Tremellomycetes</taxon>
        <taxon>Tremellales</taxon>
        <taxon>Cryptococcaceae</taxon>
        <taxon>Kwoniella</taxon>
    </lineage>
</organism>
<dbReference type="EC" id="1.5.1.3" evidence="2"/>
<dbReference type="InterPro" id="IPR012259">
    <property type="entry name" value="DHFR"/>
</dbReference>
<dbReference type="Proteomes" id="UP000092666">
    <property type="component" value="Unassembled WGS sequence"/>
</dbReference>
<keyword evidence="10" id="KW-1185">Reference proteome</keyword>
<dbReference type="InterPro" id="IPR001796">
    <property type="entry name" value="DHFR_dom"/>
</dbReference>
<accession>A0A1B9GI68</accession>
<dbReference type="GO" id="GO:0046654">
    <property type="term" value="P:tetrahydrofolate biosynthetic process"/>
    <property type="evidence" value="ECO:0007669"/>
    <property type="project" value="UniProtKB-UniPathway"/>
</dbReference>
<dbReference type="Gene3D" id="3.40.430.10">
    <property type="entry name" value="Dihydrofolate Reductase, subunit A"/>
    <property type="match status" value="1"/>
</dbReference>
<dbReference type="PROSITE" id="PS51330">
    <property type="entry name" value="DHFR_2"/>
    <property type="match status" value="1"/>
</dbReference>
<comment type="pathway">
    <text evidence="1">Cofactor biosynthesis; tetrahydrofolate biosynthesis; 5,6,7,8-tetrahydrofolate from 7,8-dihydrofolate: step 1/1.</text>
</comment>
<dbReference type="GO" id="GO:0004146">
    <property type="term" value="F:dihydrofolate reductase activity"/>
    <property type="evidence" value="ECO:0007669"/>
    <property type="project" value="UniProtKB-EC"/>
</dbReference>
<dbReference type="EMBL" id="KV700142">
    <property type="protein sequence ID" value="OCF30774.1"/>
    <property type="molecule type" value="Genomic_DNA"/>
</dbReference>
<dbReference type="GO" id="GO:0046452">
    <property type="term" value="P:dihydrofolate metabolic process"/>
    <property type="evidence" value="ECO:0007669"/>
    <property type="project" value="TreeGrafter"/>
</dbReference>
<keyword evidence="5" id="KW-0521">NADP</keyword>
<evidence type="ECO:0000256" key="3">
    <source>
        <dbReference type="ARBA" id="ARBA00018886"/>
    </source>
</evidence>
<evidence type="ECO:0000313" key="10">
    <source>
        <dbReference type="Proteomes" id="UP000092666"/>
    </source>
</evidence>
<dbReference type="CDD" id="cd00209">
    <property type="entry name" value="DHFR"/>
    <property type="match status" value="1"/>
</dbReference>
<evidence type="ECO:0000259" key="8">
    <source>
        <dbReference type="PROSITE" id="PS51330"/>
    </source>
</evidence>
<dbReference type="SUPFAM" id="SSF53597">
    <property type="entry name" value="Dihydrofolate reductase-like"/>
    <property type="match status" value="1"/>
</dbReference>